<dbReference type="PANTHER" id="PTHR33908:SF11">
    <property type="entry name" value="MEMBRANE PROTEIN"/>
    <property type="match status" value="1"/>
</dbReference>
<dbReference type="OrthoDB" id="9813729at2"/>
<feature type="transmembrane region" description="Helical" evidence="8">
    <location>
        <begin position="314"/>
        <end position="335"/>
    </location>
</feature>
<evidence type="ECO:0000256" key="6">
    <source>
        <dbReference type="ARBA" id="ARBA00022989"/>
    </source>
</evidence>
<keyword evidence="5 8" id="KW-0812">Transmembrane</keyword>
<gene>
    <name evidence="10" type="ORF">SAMN05660909_00489</name>
</gene>
<proteinExistence type="predicted"/>
<feature type="transmembrane region" description="Helical" evidence="8">
    <location>
        <begin position="148"/>
        <end position="174"/>
    </location>
</feature>
<feature type="transmembrane region" description="Helical" evidence="8">
    <location>
        <begin position="233"/>
        <end position="252"/>
    </location>
</feature>
<sequence length="559" mass="64331">MSASSSFFRKNQYLNLFLLGWLVLGLLQAGFSELWDDEAYYWVYSQHLDWGYFDHPPMIALLIKIGYGIFHNELGVRLLVVMLNTLTLWITARLIAFKDMKLFYLLIGAMGAMQVGGMLAVPDVPLIFFAAVYFWIYKLFLNEQSWKNTLLLGLSMALMFYSKYHGVLLVFFTLLSNINLLKVFKFWVACLLTTLLFFPHIYWQYTHDFPSLQYHLVERNAAAYDISFSLDYLAGQLALFGPVVGWLILYYAFRSPLQNAFERALKFCTIGVLGFFLVSTFKGRVEANWTVMLFTPVMVLAHQAVVRKQLTQKWLLYTLPVTLLLVLAVRVYLVWNFVPGVEIRPEVHDNKKWTAAVAAKAQGRPVVFINSYQLPSKYMFYTGNLSYSLNNQYSRRSQYNYWDTETQLWGHPVMVVFDPGAGIPVTDSLKTVHGVWDYYLDTAYYSYSRIQFKPALKQIKARPGEHISVVLQPFNEYRQPIQLDRDNEPVIGYGFKNKDTSLPAVKLATTLETAMLRRLVSLEVVAPEKPGKYQLKFSVFAGDLPPTHNSPVIPVEVSK</sequence>
<evidence type="ECO:0000256" key="8">
    <source>
        <dbReference type="SAM" id="Phobius"/>
    </source>
</evidence>
<keyword evidence="6 8" id="KW-1133">Transmembrane helix</keyword>
<evidence type="ECO:0000256" key="2">
    <source>
        <dbReference type="ARBA" id="ARBA00022475"/>
    </source>
</evidence>
<dbReference type="GO" id="GO:0005886">
    <property type="term" value="C:plasma membrane"/>
    <property type="evidence" value="ECO:0007669"/>
    <property type="project" value="UniProtKB-SubCell"/>
</dbReference>
<dbReference type="InterPro" id="IPR050297">
    <property type="entry name" value="LipidA_mod_glycosyltrf_83"/>
</dbReference>
<feature type="domain" description="Glycosyltransferase RgtA/B/C/D-like" evidence="9">
    <location>
        <begin position="54"/>
        <end position="203"/>
    </location>
</feature>
<evidence type="ECO:0000256" key="1">
    <source>
        <dbReference type="ARBA" id="ARBA00004651"/>
    </source>
</evidence>
<feature type="transmembrane region" description="Helical" evidence="8">
    <location>
        <begin position="264"/>
        <end position="281"/>
    </location>
</feature>
<evidence type="ECO:0000313" key="10">
    <source>
        <dbReference type="EMBL" id="SEA02832.1"/>
    </source>
</evidence>
<dbReference type="STRING" id="408074.SAMN05660909_00489"/>
<dbReference type="InterPro" id="IPR038731">
    <property type="entry name" value="RgtA/B/C-like"/>
</dbReference>
<protein>
    <submittedName>
        <fullName evidence="10">4-amino-4-deoxy-L-arabinose transferase</fullName>
    </submittedName>
</protein>
<evidence type="ECO:0000256" key="5">
    <source>
        <dbReference type="ARBA" id="ARBA00022692"/>
    </source>
</evidence>
<dbReference type="GO" id="GO:0009103">
    <property type="term" value="P:lipopolysaccharide biosynthetic process"/>
    <property type="evidence" value="ECO:0007669"/>
    <property type="project" value="UniProtKB-ARBA"/>
</dbReference>
<dbReference type="RefSeq" id="WP_089758332.1">
    <property type="nucleotide sequence ID" value="NZ_BKAT01000010.1"/>
</dbReference>
<dbReference type="Pfam" id="PF13231">
    <property type="entry name" value="PMT_2"/>
    <property type="match status" value="1"/>
</dbReference>
<feature type="transmembrane region" description="Helical" evidence="8">
    <location>
        <begin position="287"/>
        <end position="305"/>
    </location>
</feature>
<comment type="subcellular location">
    <subcellularLocation>
        <location evidence="1">Cell membrane</location>
        <topology evidence="1">Multi-pass membrane protein</topology>
    </subcellularLocation>
</comment>
<evidence type="ECO:0000256" key="4">
    <source>
        <dbReference type="ARBA" id="ARBA00022679"/>
    </source>
</evidence>
<keyword evidence="4 10" id="KW-0808">Transferase</keyword>
<dbReference type="PANTHER" id="PTHR33908">
    <property type="entry name" value="MANNOSYLTRANSFERASE YKCB-RELATED"/>
    <property type="match status" value="1"/>
</dbReference>
<feature type="transmembrane region" description="Helical" evidence="8">
    <location>
        <begin position="186"/>
        <end position="205"/>
    </location>
</feature>
<evidence type="ECO:0000256" key="7">
    <source>
        <dbReference type="ARBA" id="ARBA00023136"/>
    </source>
</evidence>
<keyword evidence="2" id="KW-1003">Cell membrane</keyword>
<evidence type="ECO:0000259" key="9">
    <source>
        <dbReference type="Pfam" id="PF13231"/>
    </source>
</evidence>
<dbReference type="AlphaFoldDB" id="A0A1H3XW91"/>
<feature type="transmembrane region" description="Helical" evidence="8">
    <location>
        <begin position="103"/>
        <end position="136"/>
    </location>
</feature>
<dbReference type="GO" id="GO:0016763">
    <property type="term" value="F:pentosyltransferase activity"/>
    <property type="evidence" value="ECO:0007669"/>
    <property type="project" value="TreeGrafter"/>
</dbReference>
<organism evidence="10 11">
    <name type="scientific">Chitinophaga terrae</name>
    <name type="common">ex Kim and Jung 2007</name>
    <dbReference type="NCBI Taxonomy" id="408074"/>
    <lineage>
        <taxon>Bacteria</taxon>
        <taxon>Pseudomonadati</taxon>
        <taxon>Bacteroidota</taxon>
        <taxon>Chitinophagia</taxon>
        <taxon>Chitinophagales</taxon>
        <taxon>Chitinophagaceae</taxon>
        <taxon>Chitinophaga</taxon>
    </lineage>
</organism>
<evidence type="ECO:0000313" key="11">
    <source>
        <dbReference type="Proteomes" id="UP000199656"/>
    </source>
</evidence>
<name>A0A1H3XW91_9BACT</name>
<keyword evidence="11" id="KW-1185">Reference proteome</keyword>
<keyword evidence="3" id="KW-0328">Glycosyltransferase</keyword>
<reference evidence="11" key="1">
    <citation type="submission" date="2016-10" db="EMBL/GenBank/DDBJ databases">
        <authorList>
            <person name="Varghese N."/>
            <person name="Submissions S."/>
        </authorList>
    </citation>
    <scope>NUCLEOTIDE SEQUENCE [LARGE SCALE GENOMIC DNA]</scope>
    <source>
        <strain evidence="11">DSM 23920</strain>
    </source>
</reference>
<dbReference type="EMBL" id="FNRL01000002">
    <property type="protein sequence ID" value="SEA02832.1"/>
    <property type="molecule type" value="Genomic_DNA"/>
</dbReference>
<accession>A0A1H3XW91</accession>
<evidence type="ECO:0000256" key="3">
    <source>
        <dbReference type="ARBA" id="ARBA00022676"/>
    </source>
</evidence>
<keyword evidence="7 8" id="KW-0472">Membrane</keyword>
<dbReference type="Proteomes" id="UP000199656">
    <property type="component" value="Unassembled WGS sequence"/>
</dbReference>